<dbReference type="RefSeq" id="XP_007862447.1">
    <property type="nucleotide sequence ID" value="XM_007864256.1"/>
</dbReference>
<dbReference type="eggNOG" id="ENOG502SRJR">
    <property type="taxonomic scope" value="Eukaryota"/>
</dbReference>
<feature type="region of interest" description="Disordered" evidence="1">
    <location>
        <begin position="1"/>
        <end position="34"/>
    </location>
</feature>
<reference evidence="2 3" key="1">
    <citation type="journal article" date="2012" name="Science">
        <title>The Paleozoic origin of enzymatic lignin decomposition reconstructed from 31 fungal genomes.</title>
        <authorList>
            <person name="Floudas D."/>
            <person name="Binder M."/>
            <person name="Riley R."/>
            <person name="Barry K."/>
            <person name="Blanchette R.A."/>
            <person name="Henrissat B."/>
            <person name="Martinez A.T."/>
            <person name="Otillar R."/>
            <person name="Spatafora J.W."/>
            <person name="Yadav J.S."/>
            <person name="Aerts A."/>
            <person name="Benoit I."/>
            <person name="Boyd A."/>
            <person name="Carlson A."/>
            <person name="Copeland A."/>
            <person name="Coutinho P.M."/>
            <person name="de Vries R.P."/>
            <person name="Ferreira P."/>
            <person name="Findley K."/>
            <person name="Foster B."/>
            <person name="Gaskell J."/>
            <person name="Glotzer D."/>
            <person name="Gorecki P."/>
            <person name="Heitman J."/>
            <person name="Hesse C."/>
            <person name="Hori C."/>
            <person name="Igarashi K."/>
            <person name="Jurgens J.A."/>
            <person name="Kallen N."/>
            <person name="Kersten P."/>
            <person name="Kohler A."/>
            <person name="Kuees U."/>
            <person name="Kumar T.K.A."/>
            <person name="Kuo A."/>
            <person name="LaButti K."/>
            <person name="Larrondo L.F."/>
            <person name="Lindquist E."/>
            <person name="Ling A."/>
            <person name="Lombard V."/>
            <person name="Lucas S."/>
            <person name="Lundell T."/>
            <person name="Martin R."/>
            <person name="McLaughlin D.J."/>
            <person name="Morgenstern I."/>
            <person name="Morin E."/>
            <person name="Murat C."/>
            <person name="Nagy L.G."/>
            <person name="Nolan M."/>
            <person name="Ohm R.A."/>
            <person name="Patyshakuliyeva A."/>
            <person name="Rokas A."/>
            <person name="Ruiz-Duenas F.J."/>
            <person name="Sabat G."/>
            <person name="Salamov A."/>
            <person name="Samejima M."/>
            <person name="Schmutz J."/>
            <person name="Slot J.C."/>
            <person name="St John F."/>
            <person name="Stenlid J."/>
            <person name="Sun H."/>
            <person name="Sun S."/>
            <person name="Syed K."/>
            <person name="Tsang A."/>
            <person name="Wiebenga A."/>
            <person name="Young D."/>
            <person name="Pisabarro A."/>
            <person name="Eastwood D.C."/>
            <person name="Martin F."/>
            <person name="Cullen D."/>
            <person name="Grigoriev I.V."/>
            <person name="Hibbett D.S."/>
        </authorList>
    </citation>
    <scope>NUCLEOTIDE SEQUENCE [LARGE SCALE GENOMIC DNA]</scope>
    <source>
        <strain evidence="2 3">ATCC 11539</strain>
    </source>
</reference>
<name>S7QI82_GLOTA</name>
<protein>
    <submittedName>
        <fullName evidence="2">Uncharacterized protein</fullName>
    </submittedName>
</protein>
<evidence type="ECO:0000313" key="2">
    <source>
        <dbReference type="EMBL" id="EPQ59471.1"/>
    </source>
</evidence>
<proteinExistence type="predicted"/>
<organism evidence="2 3">
    <name type="scientific">Gloeophyllum trabeum (strain ATCC 11539 / FP-39264 / Madison 617)</name>
    <name type="common">Brown rot fungus</name>
    <dbReference type="NCBI Taxonomy" id="670483"/>
    <lineage>
        <taxon>Eukaryota</taxon>
        <taxon>Fungi</taxon>
        <taxon>Dikarya</taxon>
        <taxon>Basidiomycota</taxon>
        <taxon>Agaricomycotina</taxon>
        <taxon>Agaricomycetes</taxon>
        <taxon>Gloeophyllales</taxon>
        <taxon>Gloeophyllaceae</taxon>
        <taxon>Gloeophyllum</taxon>
    </lineage>
</organism>
<evidence type="ECO:0000313" key="3">
    <source>
        <dbReference type="Proteomes" id="UP000030669"/>
    </source>
</evidence>
<sequence length="203" mass="22271">MAQPTQEGIVKEEAEDALLATPTPETLAAQESITTTSSRTIRRVVINIDEDEEKKPKPVLQLKYKGFSISDRCLCVVVEPWPPIRSASRAPSVAPLQSTGLRRPSIAPPDFVPSTGLRERTPLFLPDDERQETPAPFNQRILLPVPGFNDPPQTIDLDENDESDMMAFTQVLNSAGGLRGTEADDDDMDGAVLFGDADETREL</sequence>
<accession>S7QI82</accession>
<gene>
    <name evidence="2" type="ORF">GLOTRDRAFT_70934</name>
</gene>
<dbReference type="GeneID" id="19308138"/>
<dbReference type="HOGENOM" id="CLU_102806_0_0_1"/>
<dbReference type="OrthoDB" id="5374757at2759"/>
<dbReference type="AlphaFoldDB" id="S7QI82"/>
<dbReference type="EMBL" id="KB469297">
    <property type="protein sequence ID" value="EPQ59471.1"/>
    <property type="molecule type" value="Genomic_DNA"/>
</dbReference>
<dbReference type="Proteomes" id="UP000030669">
    <property type="component" value="Unassembled WGS sequence"/>
</dbReference>
<keyword evidence="3" id="KW-1185">Reference proteome</keyword>
<evidence type="ECO:0000256" key="1">
    <source>
        <dbReference type="SAM" id="MobiDB-lite"/>
    </source>
</evidence>
<feature type="region of interest" description="Disordered" evidence="1">
    <location>
        <begin position="95"/>
        <end position="118"/>
    </location>
</feature>
<feature type="region of interest" description="Disordered" evidence="1">
    <location>
        <begin position="177"/>
        <end position="203"/>
    </location>
</feature>
<dbReference type="KEGG" id="gtr:GLOTRDRAFT_70934"/>